<dbReference type="AlphaFoldDB" id="A0A1K2HYH2"/>
<evidence type="ECO:0000313" key="2">
    <source>
        <dbReference type="Proteomes" id="UP000183447"/>
    </source>
</evidence>
<keyword evidence="2" id="KW-1185">Reference proteome</keyword>
<dbReference type="InterPro" id="IPR003737">
    <property type="entry name" value="GlcNAc_PI_deacetylase-related"/>
</dbReference>
<dbReference type="Pfam" id="PF02585">
    <property type="entry name" value="PIG-L"/>
    <property type="match status" value="1"/>
</dbReference>
<proteinExistence type="predicted"/>
<sequence length="804" mass="86265">MSLARDRIARRRARPRLVALSHALSRLQSVLTLMNTGAHPDDEDSGLMAAFRFKYGLRVVVANSTRGEGGQNALGPERTGALAAMRSREMEEAARELDAGVHWMGHGPGDPVHDFGFSKSGVDTLERWGRDRIIERLVRAYRTERPDIVIPTFLDVPGQHGHHRAMTEAAETALGLAADPDAFPEHFEEGLRPWTVAKYYLPAFSGAGDTYDDEVPPPETTMVVEAGGRDPATGASWDEIGEFSRYYHASQGMGHWRAESPTAWPLHLKHGPRGNAPETDIRDGLAATIGSLASLEGVSPAAAASLNAAQAAIDEAQAAFPDGARMVPLLLRAASETGAAHEALSGDVAEAHRHRLARKISEIDAAVLLAAGIDVEAWAEPPNAPPGASATLKVRLHGPEGADIRIRPWAGAGIVTGPAEHESPSVTRFPLTVSEHADLTTSYPPFYENLGGNGPLSVAVEMAIDGHRVFGRFDLEEPFAIVPAHSLLLDPPAIIARTADPRRNWSVAARVDGPAAALSLSAPAGWQAGIGSGSIAITAPTNLPAGATRLEPMIDGRPAYRIERFAYPHVGRIVRPVPATIDVLALDLELPEGARIGYVGGGADRVGLWLPRMGLDVTEMGAADLSGDLSRYTTIVIGLFAFGLRPDLVAALPALHRWVEAGGHLVTLYHRPGDGWDPARVPPRRLVVGHPSLRWRVTNPNAEVTVLAPDHRLLNGPNVITAADWSGWNKERGLYFASEWDEAYVPLIAASDAGEAPLRGALLSAQIEAGRHTHCALVLHHQMDHLVPGAFRLMANLVQPERRR</sequence>
<gene>
    <name evidence="1" type="ORF">SAMN02983003_2212</name>
</gene>
<accession>A0A1K2HYH2</accession>
<dbReference type="SUPFAM" id="SSF52317">
    <property type="entry name" value="Class I glutamine amidotransferase-like"/>
    <property type="match status" value="1"/>
</dbReference>
<dbReference type="RefSeq" id="WP_072342683.1">
    <property type="nucleotide sequence ID" value="NZ_FPKU01000002.1"/>
</dbReference>
<name>A0A1K2HYH2_9HYPH</name>
<protein>
    <submittedName>
        <fullName evidence="1">N-acetylglucosaminyl deacetylase, LmbE family</fullName>
    </submittedName>
</protein>
<dbReference type="SUPFAM" id="SSF102588">
    <property type="entry name" value="LmbE-like"/>
    <property type="match status" value="1"/>
</dbReference>
<dbReference type="Gene3D" id="3.40.50.10320">
    <property type="entry name" value="LmbE-like"/>
    <property type="match status" value="1"/>
</dbReference>
<evidence type="ECO:0000313" key="1">
    <source>
        <dbReference type="EMBL" id="SFZ84786.1"/>
    </source>
</evidence>
<dbReference type="EMBL" id="FPKU01000002">
    <property type="protein sequence ID" value="SFZ84786.1"/>
    <property type="molecule type" value="Genomic_DNA"/>
</dbReference>
<dbReference type="STRING" id="665118.SAMN02983003_2212"/>
<dbReference type="OrthoDB" id="9759749at2"/>
<dbReference type="Proteomes" id="UP000183447">
    <property type="component" value="Unassembled WGS sequence"/>
</dbReference>
<organism evidence="1 2">
    <name type="scientific">Devosia enhydra</name>
    <dbReference type="NCBI Taxonomy" id="665118"/>
    <lineage>
        <taxon>Bacteria</taxon>
        <taxon>Pseudomonadati</taxon>
        <taxon>Pseudomonadota</taxon>
        <taxon>Alphaproteobacteria</taxon>
        <taxon>Hyphomicrobiales</taxon>
        <taxon>Devosiaceae</taxon>
        <taxon>Devosia</taxon>
    </lineage>
</organism>
<reference evidence="1 2" key="1">
    <citation type="submission" date="2016-11" db="EMBL/GenBank/DDBJ databases">
        <authorList>
            <person name="Jaros S."/>
            <person name="Januszkiewicz K."/>
            <person name="Wedrychowicz H."/>
        </authorList>
    </citation>
    <scope>NUCLEOTIDE SEQUENCE [LARGE SCALE GENOMIC DNA]</scope>
    <source>
        <strain evidence="1 2">ATCC 23634</strain>
    </source>
</reference>
<dbReference type="InterPro" id="IPR029062">
    <property type="entry name" value="Class_I_gatase-like"/>
</dbReference>
<dbReference type="InterPro" id="IPR024078">
    <property type="entry name" value="LmbE-like_dom_sf"/>
</dbReference>